<evidence type="ECO:0000256" key="1">
    <source>
        <dbReference type="ARBA" id="ARBA00001954"/>
    </source>
</evidence>
<keyword evidence="11" id="KW-1185">Reference proteome</keyword>
<dbReference type="PROSITE" id="PS51410">
    <property type="entry name" value="BH4_AAA_HYDROXYL_2"/>
    <property type="match status" value="1"/>
</dbReference>
<organism evidence="10 11">
    <name type="scientific">Ditylenchus destructor</name>
    <dbReference type="NCBI Taxonomy" id="166010"/>
    <lineage>
        <taxon>Eukaryota</taxon>
        <taxon>Metazoa</taxon>
        <taxon>Ecdysozoa</taxon>
        <taxon>Nematoda</taxon>
        <taxon>Chromadorea</taxon>
        <taxon>Rhabditida</taxon>
        <taxon>Tylenchina</taxon>
        <taxon>Tylenchomorpha</taxon>
        <taxon>Sphaerularioidea</taxon>
        <taxon>Anguinidae</taxon>
        <taxon>Anguininae</taxon>
        <taxon>Ditylenchus</taxon>
    </lineage>
</organism>
<dbReference type="InterPro" id="IPR036329">
    <property type="entry name" value="Aro-AA_hydroxylase_C_sf"/>
</dbReference>
<evidence type="ECO:0000256" key="6">
    <source>
        <dbReference type="ARBA" id="ARBA00023033"/>
    </source>
</evidence>
<keyword evidence="6" id="KW-0503">Monooxygenase</keyword>
<feature type="domain" description="Biopterin-dependent aromatic amino acid hydroxylase family profile" evidence="9">
    <location>
        <begin position="189"/>
        <end position="536"/>
    </location>
</feature>
<comment type="cofactor">
    <cofactor evidence="1 7">
        <name>Fe(2+)</name>
        <dbReference type="ChEBI" id="CHEBI:29033"/>
    </cofactor>
</comment>
<dbReference type="PROSITE" id="PS00367">
    <property type="entry name" value="BH4_AAA_HYDROXYL_1"/>
    <property type="match status" value="1"/>
</dbReference>
<reference evidence="10" key="1">
    <citation type="submission" date="2022-01" db="EMBL/GenBank/DDBJ databases">
        <title>Genome Sequence Resource for Two Populations of Ditylenchus destructor, the Migratory Endoparasitic Phytonematode.</title>
        <authorList>
            <person name="Zhang H."/>
            <person name="Lin R."/>
            <person name="Xie B."/>
        </authorList>
    </citation>
    <scope>NUCLEOTIDE SEQUENCE</scope>
    <source>
        <strain evidence="10">BazhouSP</strain>
    </source>
</reference>
<dbReference type="InterPro" id="IPR036951">
    <property type="entry name" value="ArAA_hydroxylase_sf"/>
</dbReference>
<keyword evidence="5 7" id="KW-0408">Iron</keyword>
<comment type="similarity">
    <text evidence="2">Belongs to the biopterin-dependent aromatic amino acid hydroxylase family.</text>
</comment>
<evidence type="ECO:0000259" key="9">
    <source>
        <dbReference type="PROSITE" id="PS51410"/>
    </source>
</evidence>
<evidence type="ECO:0000256" key="7">
    <source>
        <dbReference type="PIRSR" id="PIRSR601273-2"/>
    </source>
</evidence>
<dbReference type="Proteomes" id="UP001201812">
    <property type="component" value="Unassembled WGS sequence"/>
</dbReference>
<accession>A0AAD4N2Z7</accession>
<evidence type="ECO:0000256" key="2">
    <source>
        <dbReference type="ARBA" id="ARBA00009712"/>
    </source>
</evidence>
<comment type="caution">
    <text evidence="10">The sequence shown here is derived from an EMBL/GenBank/DDBJ whole genome shotgun (WGS) entry which is preliminary data.</text>
</comment>
<dbReference type="GO" id="GO:0005506">
    <property type="term" value="F:iron ion binding"/>
    <property type="evidence" value="ECO:0007669"/>
    <property type="project" value="InterPro"/>
</dbReference>
<keyword evidence="4" id="KW-0560">Oxidoreductase</keyword>
<dbReference type="Gene3D" id="1.10.800.10">
    <property type="entry name" value="Aromatic amino acid hydroxylase"/>
    <property type="match status" value="1"/>
</dbReference>
<dbReference type="InterPro" id="IPR018301">
    <property type="entry name" value="ArAA_hydroxylase_Fe/CU_BS"/>
</dbReference>
<feature type="region of interest" description="Disordered" evidence="8">
    <location>
        <begin position="1"/>
        <end position="36"/>
    </location>
</feature>
<dbReference type="GO" id="GO:0043204">
    <property type="term" value="C:perikaryon"/>
    <property type="evidence" value="ECO:0007669"/>
    <property type="project" value="TreeGrafter"/>
</dbReference>
<dbReference type="GO" id="GO:0006585">
    <property type="term" value="P:dopamine biosynthetic process from tyrosine"/>
    <property type="evidence" value="ECO:0007669"/>
    <property type="project" value="TreeGrafter"/>
</dbReference>
<dbReference type="EMBL" id="JAKKPZ010000020">
    <property type="protein sequence ID" value="KAI1711971.1"/>
    <property type="molecule type" value="Genomic_DNA"/>
</dbReference>
<keyword evidence="3 7" id="KW-0479">Metal-binding</keyword>
<gene>
    <name evidence="10" type="ORF">DdX_09933</name>
</gene>
<sequence>MSSTSSSDDTIRKMDSMNHDVDLDSSTQIRNTTTGFGRRDSLVRQASLDRVQNEGIKRRNTIRHRHELEKKSVICKQLLQRLNDDGVELIKAGVGDDIGKVNGMEEQTQLRLSMIINCSGDSRAVLTSAIQKLLASGIALNHIETRPDKGHQGELELLFANCYGSKWMFLDALTKIVIEKQQVIERILLRRSGPTDIDSPENVWFPKHVSELDQCAHVVVKYEPTEDPKHPGFGDAEYIDRRAELNEIANSYRFGDQMPIVQYSEKENLTWRQAYTQLKLLRKTHTCLEYQQNVSQMEEAGVITDIQIPQLKDLNAYIQKKTGFELRPCGGLLSARDFLASLAFRVFQATLYVRHWSAPHHCPEPDVIHEILGHCPMFADPDLAQMSQEIGLLSLGATDEQIERLSTVYWFIVEFGLCRQDGSLKAIGAGLISAYGELQHACSNVPRHEPFEPEITALRTYEDSDYQPVYFVAESIRDAMERLRVYARQLCPTRITVYRPLTRSVCHMPLEQMVKQHLRDFQQKCNETQELFKRYLISRDLLNSIQNIDIN</sequence>
<dbReference type="SUPFAM" id="SSF56534">
    <property type="entry name" value="Aromatic aminoacid monoxygenases, catalytic and oligomerization domains"/>
    <property type="match status" value="1"/>
</dbReference>
<dbReference type="PANTHER" id="PTHR11473">
    <property type="entry name" value="AROMATIC AMINO ACID HYDROXYLASE"/>
    <property type="match status" value="1"/>
</dbReference>
<protein>
    <submittedName>
        <fullName evidence="10">Biopterin-dependent aromatic amino acid hydroxylase domain-containing protein</fullName>
    </submittedName>
</protein>
<dbReference type="AlphaFoldDB" id="A0AAD4N2Z7"/>
<dbReference type="GO" id="GO:0005737">
    <property type="term" value="C:cytoplasm"/>
    <property type="evidence" value="ECO:0007669"/>
    <property type="project" value="TreeGrafter"/>
</dbReference>
<proteinExistence type="inferred from homology"/>
<evidence type="ECO:0000313" key="10">
    <source>
        <dbReference type="EMBL" id="KAI1711971.1"/>
    </source>
</evidence>
<feature type="compositionally biased region" description="Polar residues" evidence="8">
    <location>
        <begin position="24"/>
        <end position="35"/>
    </location>
</feature>
<evidence type="ECO:0000256" key="5">
    <source>
        <dbReference type="ARBA" id="ARBA00023004"/>
    </source>
</evidence>
<evidence type="ECO:0000256" key="8">
    <source>
        <dbReference type="SAM" id="MobiDB-lite"/>
    </source>
</evidence>
<dbReference type="GO" id="GO:0030424">
    <property type="term" value="C:axon"/>
    <property type="evidence" value="ECO:0007669"/>
    <property type="project" value="TreeGrafter"/>
</dbReference>
<feature type="binding site" evidence="7">
    <location>
        <position position="369"/>
    </location>
    <ligand>
        <name>Fe cation</name>
        <dbReference type="ChEBI" id="CHEBI:24875"/>
    </ligand>
</feature>
<feature type="compositionally biased region" description="Basic and acidic residues" evidence="8">
    <location>
        <begin position="9"/>
        <end position="22"/>
    </location>
</feature>
<evidence type="ECO:0000313" key="11">
    <source>
        <dbReference type="Proteomes" id="UP001201812"/>
    </source>
</evidence>
<dbReference type="InterPro" id="IPR001273">
    <property type="entry name" value="ArAA_hydroxylase"/>
</dbReference>
<feature type="binding site" evidence="7">
    <location>
        <position position="374"/>
    </location>
    <ligand>
        <name>Fe cation</name>
        <dbReference type="ChEBI" id="CHEBI:24875"/>
    </ligand>
</feature>
<evidence type="ECO:0000256" key="3">
    <source>
        <dbReference type="ARBA" id="ARBA00022723"/>
    </source>
</evidence>
<dbReference type="GO" id="GO:0004511">
    <property type="term" value="F:tyrosine 3-monooxygenase activity"/>
    <property type="evidence" value="ECO:0007669"/>
    <property type="project" value="TreeGrafter"/>
</dbReference>
<name>A0AAD4N2Z7_9BILA</name>
<dbReference type="PANTHER" id="PTHR11473:SF15">
    <property type="entry name" value="TYROSINE 3-MONOOXYGENASE"/>
    <property type="match status" value="1"/>
</dbReference>
<evidence type="ECO:0000256" key="4">
    <source>
        <dbReference type="ARBA" id="ARBA00023002"/>
    </source>
</evidence>
<dbReference type="PRINTS" id="PR00372">
    <property type="entry name" value="FYWHYDRXLASE"/>
</dbReference>
<dbReference type="InterPro" id="IPR019774">
    <property type="entry name" value="Aromatic-AA_hydroxylase_C"/>
</dbReference>
<feature type="binding site" evidence="7">
    <location>
        <position position="414"/>
    </location>
    <ligand>
        <name>Fe cation</name>
        <dbReference type="ChEBI" id="CHEBI:24875"/>
    </ligand>
</feature>
<dbReference type="Pfam" id="PF00351">
    <property type="entry name" value="Biopterin_H"/>
    <property type="match status" value="1"/>
</dbReference>